<protein>
    <recommendedName>
        <fullName evidence="5">MARVEL domain-containing protein</fullName>
    </recommendedName>
</protein>
<dbReference type="AlphaFoldDB" id="A0A370TJE0"/>
<keyword evidence="2" id="KW-0812">Transmembrane</keyword>
<evidence type="ECO:0000256" key="1">
    <source>
        <dbReference type="SAM" id="MobiDB-lite"/>
    </source>
</evidence>
<sequence length="232" mass="25610">MPEGNFPLKSLSWFLRLLEFCCAVIILGIFSYFISVLSSNGIHVATYIRAVEGIAAWATGYTLIALLLVCCLGGIAIFSSIALVFDVALFGAFIYMSYATRGGNRSCRGYAWTPLGAGNVFDANRYEFETGEFVFLPSLRKACRLDRACFVLSILAVCFFFFSAIVEGALIHTKRKKRALAPSPNNGYTAETPHHRFWKKQPTNVEKGQEIAAVNHKASPSNGTEVEPEERV</sequence>
<gene>
    <name evidence="3" type="ORF">BP5553_07397</name>
</gene>
<evidence type="ECO:0008006" key="5">
    <source>
        <dbReference type="Google" id="ProtNLM"/>
    </source>
</evidence>
<keyword evidence="2" id="KW-0472">Membrane</keyword>
<reference evidence="3 4" key="1">
    <citation type="journal article" date="2018" name="IMA Fungus">
        <title>IMA Genome-F 9: Draft genome sequence of Annulohypoxylon stygium, Aspergillus mulundensis, Berkeleyomyces basicola (syn. Thielaviopsis basicola), Ceratocystis smalleyi, two Cercospora beticola strains, Coleophoma cylindrospora, Fusarium fracticaudum, Phialophora cf. hyalina, and Morchella septimelata.</title>
        <authorList>
            <person name="Wingfield B.D."/>
            <person name="Bills G.F."/>
            <person name="Dong Y."/>
            <person name="Huang W."/>
            <person name="Nel W.J."/>
            <person name="Swalarsk-Parry B.S."/>
            <person name="Vaghefi N."/>
            <person name="Wilken P.M."/>
            <person name="An Z."/>
            <person name="de Beer Z.W."/>
            <person name="De Vos L."/>
            <person name="Chen L."/>
            <person name="Duong T.A."/>
            <person name="Gao Y."/>
            <person name="Hammerbacher A."/>
            <person name="Kikkert J.R."/>
            <person name="Li Y."/>
            <person name="Li H."/>
            <person name="Li K."/>
            <person name="Li Q."/>
            <person name="Liu X."/>
            <person name="Ma X."/>
            <person name="Naidoo K."/>
            <person name="Pethybridge S.J."/>
            <person name="Sun J."/>
            <person name="Steenkamp E.T."/>
            <person name="van der Nest M.A."/>
            <person name="van Wyk S."/>
            <person name="Wingfield M.J."/>
            <person name="Xiong C."/>
            <person name="Yue Q."/>
            <person name="Zhang X."/>
        </authorList>
    </citation>
    <scope>NUCLEOTIDE SEQUENCE [LARGE SCALE GENOMIC DNA]</scope>
    <source>
        <strain evidence="3 4">BP 5553</strain>
    </source>
</reference>
<dbReference type="GeneID" id="43600246"/>
<evidence type="ECO:0000313" key="4">
    <source>
        <dbReference type="Proteomes" id="UP000254866"/>
    </source>
</evidence>
<dbReference type="RefSeq" id="XP_031868289.1">
    <property type="nucleotide sequence ID" value="XM_032016020.1"/>
</dbReference>
<keyword evidence="2" id="KW-1133">Transmembrane helix</keyword>
<feature type="transmembrane region" description="Helical" evidence="2">
    <location>
        <begin position="13"/>
        <end position="34"/>
    </location>
</feature>
<feature type="transmembrane region" description="Helical" evidence="2">
    <location>
        <begin position="148"/>
        <end position="171"/>
    </location>
</feature>
<comment type="caution">
    <text evidence="3">The sequence shown here is derived from an EMBL/GenBank/DDBJ whole genome shotgun (WGS) entry which is preliminary data.</text>
</comment>
<organism evidence="3 4">
    <name type="scientific">Venustampulla echinocandica</name>
    <dbReference type="NCBI Taxonomy" id="2656787"/>
    <lineage>
        <taxon>Eukaryota</taxon>
        <taxon>Fungi</taxon>
        <taxon>Dikarya</taxon>
        <taxon>Ascomycota</taxon>
        <taxon>Pezizomycotina</taxon>
        <taxon>Leotiomycetes</taxon>
        <taxon>Helotiales</taxon>
        <taxon>Pleuroascaceae</taxon>
        <taxon>Venustampulla</taxon>
    </lineage>
</organism>
<accession>A0A370TJE0</accession>
<feature type="region of interest" description="Disordered" evidence="1">
    <location>
        <begin position="180"/>
        <end position="232"/>
    </location>
</feature>
<evidence type="ECO:0000313" key="3">
    <source>
        <dbReference type="EMBL" id="RDL35466.1"/>
    </source>
</evidence>
<proteinExistence type="predicted"/>
<dbReference type="Proteomes" id="UP000254866">
    <property type="component" value="Unassembled WGS sequence"/>
</dbReference>
<dbReference type="STRING" id="2656787.A0A370TJE0"/>
<feature type="transmembrane region" description="Helical" evidence="2">
    <location>
        <begin position="75"/>
        <end position="98"/>
    </location>
</feature>
<feature type="transmembrane region" description="Helical" evidence="2">
    <location>
        <begin position="46"/>
        <end position="69"/>
    </location>
</feature>
<dbReference type="EMBL" id="NPIC01000006">
    <property type="protein sequence ID" value="RDL35466.1"/>
    <property type="molecule type" value="Genomic_DNA"/>
</dbReference>
<keyword evidence="4" id="KW-1185">Reference proteome</keyword>
<dbReference type="OrthoDB" id="5342507at2759"/>
<evidence type="ECO:0000256" key="2">
    <source>
        <dbReference type="SAM" id="Phobius"/>
    </source>
</evidence>
<name>A0A370TJE0_9HELO</name>